<organism evidence="11 12">
    <name type="scientific">Peloplasma aerotolerans</name>
    <dbReference type="NCBI Taxonomy" id="3044389"/>
    <lineage>
        <taxon>Bacteria</taxon>
        <taxon>Bacillati</taxon>
        <taxon>Mycoplasmatota</taxon>
        <taxon>Mollicutes</taxon>
        <taxon>Acholeplasmatales</taxon>
        <taxon>Acholeplasmataceae</taxon>
        <taxon>Peloplasma</taxon>
    </lineage>
</organism>
<feature type="binding site" evidence="7">
    <location>
        <begin position="470"/>
        <end position="473"/>
    </location>
    <ligand>
        <name>deamido-NAD(+)</name>
        <dbReference type="ChEBI" id="CHEBI:58437"/>
        <note>ligand shared between two neighboring subunits</note>
    </ligand>
</feature>
<dbReference type="AlphaFoldDB" id="A0AAW6UDI2"/>
<dbReference type="RefSeq" id="WP_282839959.1">
    <property type="nucleotide sequence ID" value="NZ_JASCXW010000032.1"/>
</dbReference>
<evidence type="ECO:0000256" key="2">
    <source>
        <dbReference type="ARBA" id="ARBA00007145"/>
    </source>
</evidence>
<accession>A0AAW6UDI2</accession>
<dbReference type="HAMAP" id="MF_02090">
    <property type="entry name" value="NadE_glutamine_dep"/>
    <property type="match status" value="1"/>
</dbReference>
<dbReference type="InterPro" id="IPR014729">
    <property type="entry name" value="Rossmann-like_a/b/a_fold"/>
</dbReference>
<dbReference type="InterPro" id="IPR003694">
    <property type="entry name" value="NAD_synthase"/>
</dbReference>
<keyword evidence="12" id="KW-1185">Reference proteome</keyword>
<dbReference type="EC" id="6.3.5.1" evidence="7 8"/>
<feature type="binding site" evidence="7">
    <location>
        <position position="436"/>
    </location>
    <ligand>
        <name>deamido-NAD(+)</name>
        <dbReference type="ChEBI" id="CHEBI:58437"/>
        <note>ligand shared between two neighboring subunits</note>
    </ligand>
</feature>
<evidence type="ECO:0000313" key="12">
    <source>
        <dbReference type="Proteomes" id="UP001431532"/>
    </source>
</evidence>
<dbReference type="CDD" id="cd00553">
    <property type="entry name" value="NAD_synthase"/>
    <property type="match status" value="1"/>
</dbReference>
<dbReference type="PANTHER" id="PTHR23090">
    <property type="entry name" value="NH 3 /GLUTAMINE-DEPENDENT NAD + SYNTHETASE"/>
    <property type="match status" value="1"/>
</dbReference>
<comment type="caution">
    <text evidence="11">The sequence shown here is derived from an EMBL/GenBank/DDBJ whole genome shotgun (WGS) entry which is preliminary data.</text>
</comment>
<feature type="binding site" evidence="7">
    <location>
        <position position="193"/>
    </location>
    <ligand>
        <name>L-glutamine</name>
        <dbReference type="ChEBI" id="CHEBI:58359"/>
    </ligand>
</feature>
<evidence type="ECO:0000256" key="4">
    <source>
        <dbReference type="ARBA" id="ARBA00022741"/>
    </source>
</evidence>
<feature type="binding site" evidence="7">
    <location>
        <position position="199"/>
    </location>
    <ligand>
        <name>L-glutamine</name>
        <dbReference type="ChEBI" id="CHEBI:58359"/>
    </ligand>
</feature>
<protein>
    <recommendedName>
        <fullName evidence="7 8">Glutamine-dependent NAD(+) synthetase</fullName>
        <ecNumber evidence="7 8">6.3.5.1</ecNumber>
    </recommendedName>
    <alternativeName>
        <fullName evidence="7 8">NAD(+) synthase [glutamine-hydrolyzing]</fullName>
    </alternativeName>
</protein>
<evidence type="ECO:0000313" key="11">
    <source>
        <dbReference type="EMBL" id="MDI6453526.1"/>
    </source>
</evidence>
<sequence length="618" mass="70558">MYKQGFIKVAAATPKISVGDIEHNKKEILNILGKTKSSIIVFPELTITGYTSSDLFYQESFISEAKDAIQSIMDETKYQGIFIIGAPLDLYGILYNCAVIIKQKQILGVIPKHYLPNYHEFYEKRWFHTGFKTKMKHIELLGKEVPFGYLIFEDSDEKIRFGVEICQDLWAAYSPSDDMSLAGANLFFNLSASTERVGKPQVRKNLVLDHSRKQMAAYVYTSSGHFESSSEVVYSGHKIIANQGVLVSEVQSYDMESSILTADIDIRAINYQKRQDSTYRDMHMLIQNEYQFVPVRFEETNSFTFEKPIDQKPFIPNEHLEEEMILANNLQTFGLIKKIESLPETSNKIVIGISGGLDSALALLVSHQAMKKLGRDSKDIIAVTMPADATSKKSRSVAIELMEGLGVTVLEIPISKSVDLHLKSIQHDEKDVTYENAQARIRTLILMDLANKYGGFVLGTGDLSEIALGWMTYNGDQMSMYAINSGLPKTWVQLMIDYHANHDYKDLKKVLQKILDAPITPELLENQDTEKSIGRYDVNDFILYYHLEQGADEKKIIWLVRHAFEMNQDEARHYVNRFFKRFYSQQFKRQTLPEGPKILGISMSPRGQYRMPSDVKRK</sequence>
<dbReference type="CDD" id="cd07570">
    <property type="entry name" value="GAT_Gln-NAD-synth"/>
    <property type="match status" value="1"/>
</dbReference>
<comment type="similarity">
    <text evidence="2 7 8">In the C-terminal section; belongs to the NAD synthetase family.</text>
</comment>
<keyword evidence="6 7" id="KW-0520">NAD</keyword>
<dbReference type="GO" id="GO:0005524">
    <property type="term" value="F:ATP binding"/>
    <property type="evidence" value="ECO:0007669"/>
    <property type="project" value="UniProtKB-UniRule"/>
</dbReference>
<keyword evidence="3 7" id="KW-0436">Ligase</keyword>
<proteinExistence type="inferred from homology"/>
<dbReference type="InterPro" id="IPR036526">
    <property type="entry name" value="C-N_Hydrolase_sf"/>
</dbReference>
<dbReference type="InterPro" id="IPR014445">
    <property type="entry name" value="Gln-dep_NAD_synthase"/>
</dbReference>
<reference evidence="11" key="1">
    <citation type="submission" date="2023-05" db="EMBL/GenBank/DDBJ databases">
        <title>Mariniplasma microaerophilum sp. nov., a novel anaerobic mollicute isolated from terrestrial mud volcano, Taman Peninsula, Russia.</title>
        <authorList>
            <person name="Khomyakova M.A."/>
            <person name="Merkel A.Y."/>
            <person name="Slobodkin A.I."/>
        </authorList>
    </citation>
    <scope>NUCLEOTIDE SEQUENCE</scope>
    <source>
        <strain evidence="11">M4Ah</strain>
    </source>
</reference>
<dbReference type="GO" id="GO:0004359">
    <property type="term" value="F:glutaminase activity"/>
    <property type="evidence" value="ECO:0007669"/>
    <property type="project" value="InterPro"/>
</dbReference>
<dbReference type="Gene3D" id="3.60.110.10">
    <property type="entry name" value="Carbon-nitrogen hydrolase"/>
    <property type="match status" value="1"/>
</dbReference>
<dbReference type="PANTHER" id="PTHR23090:SF9">
    <property type="entry name" value="GLUTAMINE-DEPENDENT NAD(+) SYNTHETASE"/>
    <property type="match status" value="1"/>
</dbReference>
<dbReference type="PIRSF" id="PIRSF006630">
    <property type="entry name" value="NADS_GAT"/>
    <property type="match status" value="1"/>
</dbReference>
<gene>
    <name evidence="7" type="primary">nadE</name>
    <name evidence="11" type="ORF">QJ521_08100</name>
</gene>
<dbReference type="Gene3D" id="3.40.50.620">
    <property type="entry name" value="HUPs"/>
    <property type="match status" value="1"/>
</dbReference>
<dbReference type="GO" id="GO:0008795">
    <property type="term" value="F:NAD+ synthase activity"/>
    <property type="evidence" value="ECO:0007669"/>
    <property type="project" value="UniProtKB-UniRule"/>
</dbReference>
<feature type="binding site" evidence="7">
    <location>
        <begin position="352"/>
        <end position="359"/>
    </location>
    <ligand>
        <name>ATP</name>
        <dbReference type="ChEBI" id="CHEBI:30616"/>
    </ligand>
</feature>
<feature type="domain" description="CN hydrolase" evidence="10">
    <location>
        <begin position="7"/>
        <end position="266"/>
    </location>
</feature>
<dbReference type="InterPro" id="IPR041856">
    <property type="entry name" value="NAD+_synth_C"/>
</dbReference>
<dbReference type="NCBIfam" id="NF002730">
    <property type="entry name" value="PRK02628.1"/>
    <property type="match status" value="1"/>
</dbReference>
<comment type="function">
    <text evidence="7">Catalyzes the ATP-dependent amidation of deamido-NAD to form NAD. Uses L-glutamine as a nitrogen source.</text>
</comment>
<dbReference type="Pfam" id="PF02540">
    <property type="entry name" value="NAD_synthase"/>
    <property type="match status" value="1"/>
</dbReference>
<comment type="catalytic activity">
    <reaction evidence="7 8">
        <text>deamido-NAD(+) + L-glutamine + ATP + H2O = L-glutamate + AMP + diphosphate + NAD(+) + H(+)</text>
        <dbReference type="Rhea" id="RHEA:24384"/>
        <dbReference type="ChEBI" id="CHEBI:15377"/>
        <dbReference type="ChEBI" id="CHEBI:15378"/>
        <dbReference type="ChEBI" id="CHEBI:29985"/>
        <dbReference type="ChEBI" id="CHEBI:30616"/>
        <dbReference type="ChEBI" id="CHEBI:33019"/>
        <dbReference type="ChEBI" id="CHEBI:57540"/>
        <dbReference type="ChEBI" id="CHEBI:58359"/>
        <dbReference type="ChEBI" id="CHEBI:58437"/>
        <dbReference type="ChEBI" id="CHEBI:456215"/>
        <dbReference type="EC" id="6.3.5.1"/>
    </reaction>
</comment>
<evidence type="ECO:0000259" key="10">
    <source>
        <dbReference type="PROSITE" id="PS50263"/>
    </source>
</evidence>
<feature type="binding site" evidence="7">
    <location>
        <position position="588"/>
    </location>
    <ligand>
        <name>deamido-NAD(+)</name>
        <dbReference type="ChEBI" id="CHEBI:58437"/>
        <note>ligand shared between two neighboring subunits</note>
    </ligand>
</feature>
<dbReference type="Pfam" id="PF00795">
    <property type="entry name" value="CN_hydrolase"/>
    <property type="match status" value="1"/>
</dbReference>
<evidence type="ECO:0000256" key="5">
    <source>
        <dbReference type="ARBA" id="ARBA00022840"/>
    </source>
</evidence>
<evidence type="ECO:0000256" key="3">
    <source>
        <dbReference type="ARBA" id="ARBA00022598"/>
    </source>
</evidence>
<evidence type="ECO:0000256" key="8">
    <source>
        <dbReference type="PIRNR" id="PIRNR006630"/>
    </source>
</evidence>
<dbReference type="Gene3D" id="1.10.10.1140">
    <property type="entry name" value="Glutamine-dependent NAD+ synthetase, C-terminal domain"/>
    <property type="match status" value="1"/>
</dbReference>
<dbReference type="Proteomes" id="UP001431532">
    <property type="component" value="Unassembled WGS sequence"/>
</dbReference>
<comment type="similarity">
    <text evidence="9">Belongs to the NAD synthetase family.</text>
</comment>
<dbReference type="NCBIfam" id="TIGR00552">
    <property type="entry name" value="nadE"/>
    <property type="match status" value="1"/>
</dbReference>
<dbReference type="SUPFAM" id="SSF56317">
    <property type="entry name" value="Carbon-nitrogen hydrolase"/>
    <property type="match status" value="1"/>
</dbReference>
<feature type="active site" description="Proton acceptor; for glutaminase activity" evidence="7">
    <location>
        <position position="44"/>
    </location>
</feature>
<dbReference type="InterPro" id="IPR022310">
    <property type="entry name" value="NAD/GMP_synthase"/>
</dbReference>
<dbReference type="GO" id="GO:0005737">
    <property type="term" value="C:cytoplasm"/>
    <property type="evidence" value="ECO:0007669"/>
    <property type="project" value="InterPro"/>
</dbReference>
<feature type="active site" description="For glutaminase activity" evidence="7">
    <location>
        <position position="112"/>
    </location>
</feature>
<feature type="binding site" evidence="7">
    <location>
        <position position="118"/>
    </location>
    <ligand>
        <name>L-glutamine</name>
        <dbReference type="ChEBI" id="CHEBI:58359"/>
    </ligand>
</feature>
<dbReference type="GO" id="GO:0003952">
    <property type="term" value="F:NAD+ synthase (glutamine-hydrolyzing) activity"/>
    <property type="evidence" value="ECO:0007669"/>
    <property type="project" value="UniProtKB-UniRule"/>
</dbReference>
<dbReference type="SUPFAM" id="SSF52402">
    <property type="entry name" value="Adenine nucleotide alpha hydrolases-like"/>
    <property type="match status" value="1"/>
</dbReference>
<evidence type="ECO:0000256" key="1">
    <source>
        <dbReference type="ARBA" id="ARBA00005188"/>
    </source>
</evidence>
<feature type="active site" description="Nucleophile; for glutaminase activity" evidence="7">
    <location>
        <position position="166"/>
    </location>
</feature>
<dbReference type="EMBL" id="JASCXW010000032">
    <property type="protein sequence ID" value="MDI6453526.1"/>
    <property type="molecule type" value="Genomic_DNA"/>
</dbReference>
<feature type="binding site" evidence="7">
    <location>
        <position position="460"/>
    </location>
    <ligand>
        <name>ATP</name>
        <dbReference type="ChEBI" id="CHEBI:30616"/>
    </ligand>
</feature>
<name>A0AAW6UDI2_9MOLU</name>
<keyword evidence="5 7" id="KW-0067">ATP-binding</keyword>
<evidence type="ECO:0000256" key="6">
    <source>
        <dbReference type="ARBA" id="ARBA00023027"/>
    </source>
</evidence>
<keyword evidence="4 7" id="KW-0547">Nucleotide-binding</keyword>
<comment type="pathway">
    <text evidence="1 7 8">Cofactor biosynthesis; NAD(+) biosynthesis; NAD(+) from deamido-NAD(+) (L-Gln route): step 1/1.</text>
</comment>
<dbReference type="InterPro" id="IPR003010">
    <property type="entry name" value="C-N_Hydrolase"/>
</dbReference>
<evidence type="ECO:0000256" key="9">
    <source>
        <dbReference type="RuleBase" id="RU003811"/>
    </source>
</evidence>
<dbReference type="GO" id="GO:0009435">
    <property type="term" value="P:NAD+ biosynthetic process"/>
    <property type="evidence" value="ECO:0007669"/>
    <property type="project" value="UniProtKB-UniRule"/>
</dbReference>
<feature type="binding site" evidence="7">
    <location>
        <position position="465"/>
    </location>
    <ligand>
        <name>deamido-NAD(+)</name>
        <dbReference type="ChEBI" id="CHEBI:58437"/>
        <note>ligand shared between two neighboring subunits</note>
    </ligand>
</feature>
<dbReference type="PROSITE" id="PS50263">
    <property type="entry name" value="CN_HYDROLASE"/>
    <property type="match status" value="1"/>
</dbReference>
<evidence type="ECO:0000256" key="7">
    <source>
        <dbReference type="HAMAP-Rule" id="MF_02090"/>
    </source>
</evidence>